<evidence type="ECO:0000313" key="4">
    <source>
        <dbReference type="Proteomes" id="UP000054776"/>
    </source>
</evidence>
<organism evidence="3 4">
    <name type="scientific">Trichinella spiralis</name>
    <name type="common">Trichina worm</name>
    <dbReference type="NCBI Taxonomy" id="6334"/>
    <lineage>
        <taxon>Eukaryota</taxon>
        <taxon>Metazoa</taxon>
        <taxon>Ecdysozoa</taxon>
        <taxon>Nematoda</taxon>
        <taxon>Enoplea</taxon>
        <taxon>Dorylaimia</taxon>
        <taxon>Trichinellida</taxon>
        <taxon>Trichinellidae</taxon>
        <taxon>Trichinella</taxon>
    </lineage>
</organism>
<accession>A0A0V1B4J0</accession>
<protein>
    <submittedName>
        <fullName evidence="3">Uncharacterized protein</fullName>
    </submittedName>
</protein>
<dbReference type="Proteomes" id="UP000054776">
    <property type="component" value="Unassembled WGS sequence"/>
</dbReference>
<proteinExistence type="predicted"/>
<keyword evidence="1" id="KW-1133">Transmembrane helix</keyword>
<gene>
    <name evidence="3" type="ORF">T01_7719</name>
    <name evidence="2" type="ORF">T01_8371</name>
</gene>
<keyword evidence="1" id="KW-0472">Membrane</keyword>
<name>A0A0V1B4J0_TRISP</name>
<reference evidence="3 4" key="1">
    <citation type="submission" date="2015-01" db="EMBL/GenBank/DDBJ databases">
        <title>Evolution of Trichinella species and genotypes.</title>
        <authorList>
            <person name="Korhonen P.K."/>
            <person name="Edoardo P."/>
            <person name="Giuseppe L.R."/>
            <person name="Gasser R.B."/>
        </authorList>
    </citation>
    <scope>NUCLEOTIDE SEQUENCE [LARGE SCALE GENOMIC DNA]</scope>
    <source>
        <strain evidence="3">ISS3</strain>
    </source>
</reference>
<feature type="transmembrane region" description="Helical" evidence="1">
    <location>
        <begin position="20"/>
        <end position="46"/>
    </location>
</feature>
<dbReference type="InParanoid" id="A0A0V1B4J0"/>
<dbReference type="EMBL" id="JYDH01000108">
    <property type="protein sequence ID" value="KRY31950.1"/>
    <property type="molecule type" value="Genomic_DNA"/>
</dbReference>
<dbReference type="AlphaFoldDB" id="A0A0V1B4J0"/>
<sequence>MKVKNQNKKHWQERERKKGVFLRSFRFVPLAILSPLCCLCESRFLIFVTLPMKNWLISVTTD</sequence>
<evidence type="ECO:0000256" key="1">
    <source>
        <dbReference type="SAM" id="Phobius"/>
    </source>
</evidence>
<keyword evidence="4" id="KW-1185">Reference proteome</keyword>
<evidence type="ECO:0000313" key="2">
    <source>
        <dbReference type="EMBL" id="KRY31925.1"/>
    </source>
</evidence>
<dbReference type="EMBL" id="JYDH01000108">
    <property type="protein sequence ID" value="KRY31925.1"/>
    <property type="molecule type" value="Genomic_DNA"/>
</dbReference>
<keyword evidence="1" id="KW-0812">Transmembrane</keyword>
<evidence type="ECO:0000313" key="3">
    <source>
        <dbReference type="EMBL" id="KRY31950.1"/>
    </source>
</evidence>
<comment type="caution">
    <text evidence="3">The sequence shown here is derived from an EMBL/GenBank/DDBJ whole genome shotgun (WGS) entry which is preliminary data.</text>
</comment>